<dbReference type="RefSeq" id="XP_025349941.1">
    <property type="nucleotide sequence ID" value="XM_025495669.1"/>
</dbReference>
<dbReference type="EMBL" id="KZ819322">
    <property type="protein sequence ID" value="PWN22781.1"/>
    <property type="molecule type" value="Genomic_DNA"/>
</dbReference>
<accession>A0A316UEG7</accession>
<evidence type="ECO:0000256" key="1">
    <source>
        <dbReference type="SAM" id="MobiDB-lite"/>
    </source>
</evidence>
<dbReference type="GeneID" id="37017403"/>
<feature type="compositionally biased region" description="Basic and acidic residues" evidence="1">
    <location>
        <begin position="24"/>
        <end position="35"/>
    </location>
</feature>
<name>A0A316UEG7_9BASI</name>
<dbReference type="Proteomes" id="UP000245942">
    <property type="component" value="Unassembled WGS sequence"/>
</dbReference>
<evidence type="ECO:0000313" key="2">
    <source>
        <dbReference type="EMBL" id="PWN22781.1"/>
    </source>
</evidence>
<protein>
    <submittedName>
        <fullName evidence="2">Uncharacterized protein</fullName>
    </submittedName>
</protein>
<gene>
    <name evidence="2" type="ORF">BCV69DRAFT_97456</name>
</gene>
<evidence type="ECO:0000313" key="3">
    <source>
        <dbReference type="Proteomes" id="UP000245942"/>
    </source>
</evidence>
<organism evidence="2 3">
    <name type="scientific">Pseudomicrostroma glucosiphilum</name>
    <dbReference type="NCBI Taxonomy" id="1684307"/>
    <lineage>
        <taxon>Eukaryota</taxon>
        <taxon>Fungi</taxon>
        <taxon>Dikarya</taxon>
        <taxon>Basidiomycota</taxon>
        <taxon>Ustilaginomycotina</taxon>
        <taxon>Exobasidiomycetes</taxon>
        <taxon>Microstromatales</taxon>
        <taxon>Microstromatales incertae sedis</taxon>
        <taxon>Pseudomicrostroma</taxon>
    </lineage>
</organism>
<feature type="compositionally biased region" description="Basic and acidic residues" evidence="1">
    <location>
        <begin position="110"/>
        <end position="139"/>
    </location>
</feature>
<feature type="compositionally biased region" description="Basic and acidic residues" evidence="1">
    <location>
        <begin position="60"/>
        <end position="101"/>
    </location>
</feature>
<keyword evidence="3" id="KW-1185">Reference proteome</keyword>
<dbReference type="AlphaFoldDB" id="A0A316UEG7"/>
<feature type="region of interest" description="Disordered" evidence="1">
    <location>
        <begin position="1"/>
        <end position="139"/>
    </location>
</feature>
<reference evidence="2 3" key="1">
    <citation type="journal article" date="2018" name="Mol. Biol. Evol.">
        <title>Broad Genomic Sampling Reveals a Smut Pathogenic Ancestry of the Fungal Clade Ustilaginomycotina.</title>
        <authorList>
            <person name="Kijpornyongpan T."/>
            <person name="Mondo S.J."/>
            <person name="Barry K."/>
            <person name="Sandor L."/>
            <person name="Lee J."/>
            <person name="Lipzen A."/>
            <person name="Pangilinan J."/>
            <person name="LaButti K."/>
            <person name="Hainaut M."/>
            <person name="Henrissat B."/>
            <person name="Grigoriev I.V."/>
            <person name="Spatafora J.W."/>
            <person name="Aime M.C."/>
        </authorList>
    </citation>
    <scope>NUCLEOTIDE SEQUENCE [LARGE SCALE GENOMIC DNA]</scope>
    <source>
        <strain evidence="2 3">MCA 4718</strain>
    </source>
</reference>
<proteinExistence type="predicted"/>
<sequence>MAGRRGPPGPPLAPGLPSRPLGGQRDREDDHRGGDGRGAFMRGGGIDVRYERGNGPAFRQGDRDYPMRPAARDDRDGAGRLPPPHRDYGNDWGRERDDRRGPSHPRGSRWQRERTRSPPPRGDRWGGGRPTRERSPDPLEARMERCECYKQQGCPCDNGRS</sequence>